<gene>
    <name evidence="1" type="ORF">ALIPUT_01933</name>
</gene>
<proteinExistence type="predicted"/>
<evidence type="ECO:0000313" key="1">
    <source>
        <dbReference type="EMBL" id="EDS02408.1"/>
    </source>
</evidence>
<evidence type="ECO:0000313" key="2">
    <source>
        <dbReference type="Proteomes" id="UP000005819"/>
    </source>
</evidence>
<accession>B0MXS1</accession>
<keyword evidence="2" id="KW-1185">Reference proteome</keyword>
<dbReference type="EMBL" id="ABFK02000020">
    <property type="protein sequence ID" value="EDS02408.1"/>
    <property type="molecule type" value="Genomic_DNA"/>
</dbReference>
<dbReference type="Proteomes" id="UP000005819">
    <property type="component" value="Unassembled WGS sequence"/>
</dbReference>
<reference evidence="1" key="2">
    <citation type="submission" date="2013-09" db="EMBL/GenBank/DDBJ databases">
        <title>Draft genome sequence of Alistipes putredinis (DSM 17216).</title>
        <authorList>
            <person name="Sudarsanam P."/>
            <person name="Ley R."/>
            <person name="Guruge J."/>
            <person name="Turnbaugh P.J."/>
            <person name="Mahowald M."/>
            <person name="Liep D."/>
            <person name="Gordon J."/>
        </authorList>
    </citation>
    <scope>NUCLEOTIDE SEQUENCE</scope>
    <source>
        <strain evidence="1">DSM 17216</strain>
    </source>
</reference>
<dbReference type="HOGENOM" id="CLU_3003821_0_0_10"/>
<sequence>MDSLPIIPLLSIYTIINNKNTIHYREFQKKYGLLSGTMTETDYFSDIFITFVEGRI</sequence>
<reference evidence="1" key="1">
    <citation type="submission" date="2007-10" db="EMBL/GenBank/DDBJ databases">
        <authorList>
            <person name="Fulton L."/>
            <person name="Clifton S."/>
            <person name="Fulton B."/>
            <person name="Xu J."/>
            <person name="Minx P."/>
            <person name="Pepin K.H."/>
            <person name="Johnson M."/>
            <person name="Thiruvilangam P."/>
            <person name="Bhonagiri V."/>
            <person name="Nash W.E."/>
            <person name="Mardis E.R."/>
            <person name="Wilson R.K."/>
        </authorList>
    </citation>
    <scope>NUCLEOTIDE SEQUENCE [LARGE SCALE GENOMIC DNA]</scope>
    <source>
        <strain evidence="1">DSM 17216</strain>
    </source>
</reference>
<protein>
    <submittedName>
        <fullName evidence="1">Uncharacterized protein</fullName>
    </submittedName>
</protein>
<comment type="caution">
    <text evidence="1">The sequence shown here is derived from an EMBL/GenBank/DDBJ whole genome shotgun (WGS) entry which is preliminary data.</text>
</comment>
<name>B0MXS1_9BACT</name>
<dbReference type="AlphaFoldDB" id="B0MXS1"/>
<organism evidence="1 2">
    <name type="scientific">Alistipes putredinis DSM 17216</name>
    <dbReference type="NCBI Taxonomy" id="445970"/>
    <lineage>
        <taxon>Bacteria</taxon>
        <taxon>Pseudomonadati</taxon>
        <taxon>Bacteroidota</taxon>
        <taxon>Bacteroidia</taxon>
        <taxon>Bacteroidales</taxon>
        <taxon>Rikenellaceae</taxon>
        <taxon>Alistipes</taxon>
    </lineage>
</organism>